<dbReference type="RefSeq" id="WP_281482432.1">
    <property type="nucleotide sequence ID" value="NZ_CP124543.1"/>
</dbReference>
<dbReference type="EMBL" id="CP124543">
    <property type="protein sequence ID" value="WGV25128.1"/>
    <property type="molecule type" value="Genomic_DNA"/>
</dbReference>
<name>A0AAJ6NRL6_9CYAN</name>
<accession>A0AAJ6NRL6</accession>
<gene>
    <name evidence="1" type="ORF">QI031_25785</name>
</gene>
<dbReference type="KEGG" id="hbq:QI031_25785"/>
<organism evidence="1 2">
    <name type="scientific">Halotia branconii CENA392</name>
    <dbReference type="NCBI Taxonomy" id="1539056"/>
    <lineage>
        <taxon>Bacteria</taxon>
        <taxon>Bacillati</taxon>
        <taxon>Cyanobacteriota</taxon>
        <taxon>Cyanophyceae</taxon>
        <taxon>Nostocales</taxon>
        <taxon>Nodulariaceae</taxon>
        <taxon>Halotia</taxon>
    </lineage>
</organism>
<protein>
    <submittedName>
        <fullName evidence="1">Uncharacterized protein</fullName>
    </submittedName>
</protein>
<sequence length="96" mass="10966">MQLKEFSLISPAIELCTVLKALETAIPAEVISKAISLRHGFAYRRYTQYRIAKGMVRLRISLIWGAERLEKSAICFLILEFLTMQELNLTSSISFL</sequence>
<evidence type="ECO:0000313" key="2">
    <source>
        <dbReference type="Proteomes" id="UP001223520"/>
    </source>
</evidence>
<keyword evidence="2" id="KW-1185">Reference proteome</keyword>
<reference evidence="1 2" key="1">
    <citation type="journal article" date="2023" name="Limnol Oceanogr Lett">
        <title>Environmental adaptations by the intertidal Antarctic cyanobacterium Halotia branconii CENA392 as revealed using long-read genome sequencing.</title>
        <authorList>
            <person name="Dextro R.B."/>
            <person name="Delbaje E."/>
            <person name="Freitas P.N.N."/>
            <person name="Geraldes V."/>
            <person name="Pinto E."/>
            <person name="Long P.F."/>
            <person name="Fiore M.F."/>
        </authorList>
    </citation>
    <scope>NUCLEOTIDE SEQUENCE [LARGE SCALE GENOMIC DNA]</scope>
    <source>
        <strain evidence="1 2">CENA392</strain>
    </source>
</reference>
<dbReference type="Proteomes" id="UP001223520">
    <property type="component" value="Chromosome"/>
</dbReference>
<dbReference type="AlphaFoldDB" id="A0AAJ6NRL6"/>
<proteinExistence type="predicted"/>
<evidence type="ECO:0000313" key="1">
    <source>
        <dbReference type="EMBL" id="WGV25128.1"/>
    </source>
</evidence>